<evidence type="ECO:0000259" key="2">
    <source>
        <dbReference type="Pfam" id="PF20766"/>
    </source>
</evidence>
<dbReference type="Proteomes" id="UP000740329">
    <property type="component" value="Unassembled WGS sequence"/>
</dbReference>
<dbReference type="Pfam" id="PF04289">
    <property type="entry name" value="DUF447_N"/>
    <property type="match status" value="1"/>
</dbReference>
<proteinExistence type="predicted"/>
<feature type="domain" description="DUF447" evidence="1">
    <location>
        <begin position="3"/>
        <end position="121"/>
    </location>
</feature>
<dbReference type="RefSeq" id="WP_209590151.1">
    <property type="nucleotide sequence ID" value="NZ_JAGGMV010000001.1"/>
</dbReference>
<comment type="caution">
    <text evidence="3">The sequence shown here is derived from an EMBL/GenBank/DDBJ whole genome shotgun (WGS) entry which is preliminary data.</text>
</comment>
<dbReference type="Gene3D" id="2.30.110.10">
    <property type="entry name" value="Electron Transport, Fmn-binding Protein, Chain A"/>
    <property type="match status" value="1"/>
</dbReference>
<gene>
    <name evidence="3" type="ORF">J3E07_000173</name>
</gene>
<dbReference type="Gene3D" id="1.20.58.290">
    <property type="entry name" value="Hypothetical membrane protein ta0354_69_121"/>
    <property type="match status" value="1"/>
</dbReference>
<dbReference type="Pfam" id="PF20766">
    <property type="entry name" value="DUF447_C"/>
    <property type="match status" value="1"/>
</dbReference>
<dbReference type="PIRSF" id="PIRSF018747">
    <property type="entry name" value="UCP018747"/>
    <property type="match status" value="1"/>
</dbReference>
<dbReference type="AlphaFoldDB" id="A0A8J7S3D2"/>
<dbReference type="InterPro" id="IPR016733">
    <property type="entry name" value="UCP018747"/>
</dbReference>
<sequence length="195" mass="22759">MKYEYVLTSSLLNRAPIGAKTSDFKNYIINLFEGSHTYEMLKNEDIIILNVCSPLIIAESVIDDVGNYEKLEYNGKTYYYIKEAEKIDIVKVKNRKFSSFKNEYGNSCIMNLECEKIDEKIIDTNKKYQNELKPFNRADGLLVEIAVLYSRINLVSETEKIKMMEKIKEYANIIKKVGSKEHMIVLNKFKEHIDI</sequence>
<name>A0A8J7S3D2_METVO</name>
<feature type="domain" description="DUF447" evidence="2">
    <location>
        <begin position="136"/>
        <end position="183"/>
    </location>
</feature>
<organism evidence="3 4">
    <name type="scientific">Methanococcus voltae</name>
    <dbReference type="NCBI Taxonomy" id="2188"/>
    <lineage>
        <taxon>Archaea</taxon>
        <taxon>Methanobacteriati</taxon>
        <taxon>Methanobacteriota</taxon>
        <taxon>Methanomada group</taxon>
        <taxon>Methanococci</taxon>
        <taxon>Methanococcales</taxon>
        <taxon>Methanococcaceae</taxon>
        <taxon>Methanococcus</taxon>
    </lineage>
</organism>
<evidence type="ECO:0000313" key="3">
    <source>
        <dbReference type="EMBL" id="MBP2200775.1"/>
    </source>
</evidence>
<dbReference type="EMBL" id="JAGGMV010000001">
    <property type="protein sequence ID" value="MBP2200775.1"/>
    <property type="molecule type" value="Genomic_DNA"/>
</dbReference>
<dbReference type="InterPro" id="IPR049288">
    <property type="entry name" value="DUF447_C"/>
</dbReference>
<protein>
    <recommendedName>
        <fullName evidence="5">DUF447 family protein</fullName>
    </recommendedName>
</protein>
<dbReference type="SUPFAM" id="SSF50475">
    <property type="entry name" value="FMN-binding split barrel"/>
    <property type="match status" value="1"/>
</dbReference>
<reference evidence="3" key="1">
    <citation type="submission" date="2021-03" db="EMBL/GenBank/DDBJ databases">
        <title>Genomic Encyclopedia of Type Strains, Phase IV (KMG-V): Genome sequencing to study the core and pangenomes of soil and plant-associated prokaryotes.</title>
        <authorList>
            <person name="Whitman W."/>
        </authorList>
    </citation>
    <scope>NUCLEOTIDE SEQUENCE</scope>
    <source>
        <strain evidence="3">C4</strain>
    </source>
</reference>
<evidence type="ECO:0008006" key="5">
    <source>
        <dbReference type="Google" id="ProtNLM"/>
    </source>
</evidence>
<evidence type="ECO:0000259" key="1">
    <source>
        <dbReference type="Pfam" id="PF04289"/>
    </source>
</evidence>
<evidence type="ECO:0000313" key="4">
    <source>
        <dbReference type="Proteomes" id="UP000740329"/>
    </source>
</evidence>
<dbReference type="InterPro" id="IPR012349">
    <property type="entry name" value="Split_barrel_FMN-bd"/>
</dbReference>
<dbReference type="InterPro" id="IPR007386">
    <property type="entry name" value="DUF447_N"/>
</dbReference>
<accession>A0A8J7S3D2</accession>